<dbReference type="InterPro" id="IPR006195">
    <property type="entry name" value="aa-tRNA-synth_II"/>
</dbReference>
<dbReference type="SUPFAM" id="SSF55681">
    <property type="entry name" value="Class II aaRS and biotin synthetases"/>
    <property type="match status" value="1"/>
</dbReference>
<evidence type="ECO:0000259" key="10">
    <source>
        <dbReference type="PROSITE" id="PS50862"/>
    </source>
</evidence>
<dbReference type="InterPro" id="IPR036621">
    <property type="entry name" value="Anticodon-bd_dom_sf"/>
</dbReference>
<dbReference type="GO" id="GO:0004827">
    <property type="term" value="F:proline-tRNA ligase activity"/>
    <property type="evidence" value="ECO:0007669"/>
    <property type="project" value="UniProtKB-EC"/>
</dbReference>
<dbReference type="InterPro" id="IPR004154">
    <property type="entry name" value="Anticodon-bd"/>
</dbReference>
<dbReference type="InterPro" id="IPR045864">
    <property type="entry name" value="aa-tRNA-synth_II/BPL/LPL"/>
</dbReference>
<evidence type="ECO:0000256" key="5">
    <source>
        <dbReference type="ARBA" id="ARBA00022840"/>
    </source>
</evidence>
<dbReference type="PROSITE" id="PS50862">
    <property type="entry name" value="AA_TRNA_LIGASE_II"/>
    <property type="match status" value="1"/>
</dbReference>
<evidence type="ECO:0000256" key="1">
    <source>
        <dbReference type="ARBA" id="ARBA00012831"/>
    </source>
</evidence>
<dbReference type="GO" id="GO:0005524">
    <property type="term" value="F:ATP binding"/>
    <property type="evidence" value="ECO:0007669"/>
    <property type="project" value="UniProtKB-KW"/>
</dbReference>
<evidence type="ECO:0000256" key="2">
    <source>
        <dbReference type="ARBA" id="ARBA00019110"/>
    </source>
</evidence>
<dbReference type="PRINTS" id="PR01046">
    <property type="entry name" value="TRNASYNTHPRO"/>
</dbReference>
<feature type="domain" description="Aminoacyl-transfer RNA synthetases class-II family profile" evidence="10">
    <location>
        <begin position="38"/>
        <end position="311"/>
    </location>
</feature>
<dbReference type="Proteomes" id="UP000176787">
    <property type="component" value="Unassembled WGS sequence"/>
</dbReference>
<dbReference type="SUPFAM" id="SSF52954">
    <property type="entry name" value="Class II aaRS ABD-related"/>
    <property type="match status" value="1"/>
</dbReference>
<dbReference type="Pfam" id="PF00587">
    <property type="entry name" value="tRNA-synt_2b"/>
    <property type="match status" value="1"/>
</dbReference>
<keyword evidence="6" id="KW-0648">Protein biosynthesis</keyword>
<evidence type="ECO:0000256" key="6">
    <source>
        <dbReference type="ARBA" id="ARBA00022917"/>
    </source>
</evidence>
<dbReference type="CDD" id="cd00861">
    <property type="entry name" value="ProRS_anticodon_short"/>
    <property type="match status" value="1"/>
</dbReference>
<keyword evidence="4" id="KW-0547">Nucleotide-binding</keyword>
<gene>
    <name evidence="11" type="ORF">A3H02_03040</name>
</gene>
<keyword evidence="3" id="KW-0436">Ligase</keyword>
<dbReference type="Gene3D" id="3.40.50.800">
    <property type="entry name" value="Anticodon-binding domain"/>
    <property type="match status" value="1"/>
</dbReference>
<accession>A0A1G2F3F2</accession>
<dbReference type="InterPro" id="IPR002314">
    <property type="entry name" value="aa-tRNA-synt_IIb"/>
</dbReference>
<protein>
    <recommendedName>
        <fullName evidence="2">Proline--tRNA ligase</fullName>
        <ecNumber evidence="1">6.1.1.15</ecNumber>
    </recommendedName>
    <alternativeName>
        <fullName evidence="8">Prolyl-tRNA synthetase</fullName>
    </alternativeName>
</protein>
<evidence type="ECO:0000256" key="3">
    <source>
        <dbReference type="ARBA" id="ARBA00022598"/>
    </source>
</evidence>
<dbReference type="InterPro" id="IPR044140">
    <property type="entry name" value="ProRS_anticodon_short"/>
</dbReference>
<dbReference type="EC" id="6.1.1.15" evidence="1"/>
<dbReference type="PANTHER" id="PTHR42753">
    <property type="entry name" value="MITOCHONDRIAL RIBOSOME PROTEIN L39/PROLYL-TRNA LIGASE FAMILY MEMBER"/>
    <property type="match status" value="1"/>
</dbReference>
<dbReference type="EMBL" id="MHMS01000014">
    <property type="protein sequence ID" value="OGZ32118.1"/>
    <property type="molecule type" value="Genomic_DNA"/>
</dbReference>
<dbReference type="Gene3D" id="3.30.930.10">
    <property type="entry name" value="Bira Bifunctional Protein, Domain 2"/>
    <property type="match status" value="1"/>
</dbReference>
<evidence type="ECO:0000256" key="4">
    <source>
        <dbReference type="ARBA" id="ARBA00022741"/>
    </source>
</evidence>
<dbReference type="PANTHER" id="PTHR42753:SF2">
    <property type="entry name" value="PROLINE--TRNA LIGASE"/>
    <property type="match status" value="1"/>
</dbReference>
<dbReference type="GO" id="GO:0006433">
    <property type="term" value="P:prolyl-tRNA aminoacylation"/>
    <property type="evidence" value="ECO:0007669"/>
    <property type="project" value="InterPro"/>
</dbReference>
<evidence type="ECO:0000313" key="12">
    <source>
        <dbReference type="Proteomes" id="UP000176787"/>
    </source>
</evidence>
<keyword evidence="5" id="KW-0067">ATP-binding</keyword>
<dbReference type="InterPro" id="IPR050062">
    <property type="entry name" value="Pro-tRNA_synthetase"/>
</dbReference>
<name>A0A1G2F3F2_9BACT</name>
<comment type="catalytic activity">
    <reaction evidence="9">
        <text>tRNA(Pro) + L-proline + ATP = L-prolyl-tRNA(Pro) + AMP + diphosphate</text>
        <dbReference type="Rhea" id="RHEA:14305"/>
        <dbReference type="Rhea" id="RHEA-COMP:9700"/>
        <dbReference type="Rhea" id="RHEA-COMP:9702"/>
        <dbReference type="ChEBI" id="CHEBI:30616"/>
        <dbReference type="ChEBI" id="CHEBI:33019"/>
        <dbReference type="ChEBI" id="CHEBI:60039"/>
        <dbReference type="ChEBI" id="CHEBI:78442"/>
        <dbReference type="ChEBI" id="CHEBI:78532"/>
        <dbReference type="ChEBI" id="CHEBI:456215"/>
        <dbReference type="EC" id="6.1.1.15"/>
    </reaction>
</comment>
<dbReference type="STRING" id="1801726.A3H02_03040"/>
<keyword evidence="7" id="KW-0030">Aminoacyl-tRNA synthetase</keyword>
<evidence type="ECO:0000256" key="9">
    <source>
        <dbReference type="ARBA" id="ARBA00047671"/>
    </source>
</evidence>
<evidence type="ECO:0000256" key="8">
    <source>
        <dbReference type="ARBA" id="ARBA00029731"/>
    </source>
</evidence>
<organism evidence="11 12">
    <name type="scientific">Candidatus Niyogibacteria bacterium RIFCSPLOWO2_12_FULL_41_13</name>
    <dbReference type="NCBI Taxonomy" id="1801726"/>
    <lineage>
        <taxon>Bacteria</taxon>
        <taxon>Candidatus Niyogiibacteriota</taxon>
    </lineage>
</organism>
<evidence type="ECO:0000313" key="11">
    <source>
        <dbReference type="EMBL" id="OGZ32118.1"/>
    </source>
</evidence>
<dbReference type="AlphaFoldDB" id="A0A1G2F3F2"/>
<dbReference type="Pfam" id="PF03129">
    <property type="entry name" value="HGTP_anticodon"/>
    <property type="match status" value="1"/>
</dbReference>
<dbReference type="InterPro" id="IPR002316">
    <property type="entry name" value="Pro-tRNA-ligase_IIa"/>
</dbReference>
<comment type="caution">
    <text evidence="11">The sequence shown here is derived from an EMBL/GenBank/DDBJ whole genome shotgun (WGS) entry which is preliminary data.</text>
</comment>
<reference evidence="11 12" key="1">
    <citation type="journal article" date="2016" name="Nat. Commun.">
        <title>Thousands of microbial genomes shed light on interconnected biogeochemical processes in an aquifer system.</title>
        <authorList>
            <person name="Anantharaman K."/>
            <person name="Brown C.T."/>
            <person name="Hug L.A."/>
            <person name="Sharon I."/>
            <person name="Castelle C.J."/>
            <person name="Probst A.J."/>
            <person name="Thomas B.C."/>
            <person name="Singh A."/>
            <person name="Wilkins M.J."/>
            <person name="Karaoz U."/>
            <person name="Brodie E.L."/>
            <person name="Williams K.H."/>
            <person name="Hubbard S.S."/>
            <person name="Banfield J.F."/>
        </authorList>
    </citation>
    <scope>NUCLEOTIDE SEQUENCE [LARGE SCALE GENOMIC DNA]</scope>
</reference>
<sequence>MRQSELFIKTFKQDPKDEVFPGIKFLRRGGFVGKVGAGIYNYLPLGKRVLDKIEAIVRQGMKELGGVEILMPALQPSENWKKTGRWDGLDILYKIKSRAKQDFALGPTHEEIVVPLVKEFLSSYRDLPVYLYQIQTKFRDEPRARSGLVRAKEFIMKDLYSFHRDEKDMDDYYEKAGEVYKKIFTQIGLKTIQTKASGGTFSKFSDEFQAVSETGEDTVYFCKKCVLGINKEIFEGKCLECGDEKLDEFKTIEVGNIFKLKTKYSEAFDLKIKDADGSFKTVLMGCYGIGISRAMGAVAEIFNDKNGLLWPEGIAPFKFHLLNLSKNAKRAEKIYRDLQNSNIEVLYDDREEKSAGEKLVEADLLGLPYRLVTSDKLKEGEIELRKRGEKEVKIVLIEELLSKNF</sequence>
<evidence type="ECO:0000256" key="7">
    <source>
        <dbReference type="ARBA" id="ARBA00023146"/>
    </source>
</evidence>
<proteinExistence type="predicted"/>
<dbReference type="GO" id="GO:0005829">
    <property type="term" value="C:cytosol"/>
    <property type="evidence" value="ECO:0007669"/>
    <property type="project" value="TreeGrafter"/>
</dbReference>